<evidence type="ECO:0000256" key="3">
    <source>
        <dbReference type="ARBA" id="ARBA00022827"/>
    </source>
</evidence>
<keyword evidence="9" id="KW-1185">Reference proteome</keyword>
<dbReference type="SUPFAM" id="SSF51905">
    <property type="entry name" value="FAD/NAD(P)-binding domain"/>
    <property type="match status" value="1"/>
</dbReference>
<evidence type="ECO:0000256" key="1">
    <source>
        <dbReference type="ARBA" id="ARBA00007992"/>
    </source>
</evidence>
<dbReference type="InterPro" id="IPR050493">
    <property type="entry name" value="FAD-dep_Monooxygenase_BioMet"/>
</dbReference>
<keyword evidence="4" id="KW-0560">Oxidoreductase</keyword>
<evidence type="ECO:0000256" key="4">
    <source>
        <dbReference type="ARBA" id="ARBA00023002"/>
    </source>
</evidence>
<reference evidence="8" key="1">
    <citation type="submission" date="2020-04" db="EMBL/GenBank/DDBJ databases">
        <title>Genome Assembly and Annotation of Botryosphaeria dothidea sdau 11-99, a Latent Pathogen of Apple Fruit Ring Rot in China.</title>
        <authorList>
            <person name="Yu C."/>
            <person name="Diao Y."/>
            <person name="Lu Q."/>
            <person name="Zhao J."/>
            <person name="Cui S."/>
            <person name="Peng C."/>
            <person name="He B."/>
            <person name="Liu H."/>
        </authorList>
    </citation>
    <scope>NUCLEOTIDE SEQUENCE [LARGE SCALE GENOMIC DNA]</scope>
    <source>
        <strain evidence="8">Sdau11-99</strain>
    </source>
</reference>
<sequence length="424" mass="47220">MPLDIIVVGAGIAGLFTAIALSARGHHVTVLEKQPTHEAAGGPIGLQPGAVRVMKAYGLGETFSKNLRQGPEDTWYWRRYDSGEVLIQRQVKSYAKTFGTESWSFTRQRLRDLLAEKAKKSGVDVRLGCQIAAVDEEGPAVRFADGSELRADLVVGADGIRSTVRNCVLPQDEAKVTTVLRAWMVHIPLENLQQDSALLPYLQGVNFWLGPGHSITAATMPDNNVYNLTLFVEGGDDDGFEQVKQSFQNFEPTITRLLSDMPAMERYLWRVSEVSPLPTWVSKSGRVVILGDAAHAMVPFAAQGASQCVEDAGALAECLSRHDEADIPKLLRIFETIRKPRAESTAARSAARRVMYHLPNGPEQQARDKRMKRQVQSYEPDRQVWKGEHIDEPPDINSSLHDPYLMGHDVIDYAKRVLNWQLRK</sequence>
<dbReference type="PANTHER" id="PTHR13789:SF309">
    <property type="entry name" value="PUTATIVE (AFU_ORTHOLOGUE AFUA_6G14510)-RELATED"/>
    <property type="match status" value="1"/>
</dbReference>
<comment type="similarity">
    <text evidence="1">Belongs to the paxM FAD-dependent monooxygenase family.</text>
</comment>
<evidence type="ECO:0000256" key="6">
    <source>
        <dbReference type="SAM" id="MobiDB-lite"/>
    </source>
</evidence>
<feature type="region of interest" description="Disordered" evidence="6">
    <location>
        <begin position="358"/>
        <end position="379"/>
    </location>
</feature>
<dbReference type="GO" id="GO:0004497">
    <property type="term" value="F:monooxygenase activity"/>
    <property type="evidence" value="ECO:0007669"/>
    <property type="project" value="UniProtKB-KW"/>
</dbReference>
<organism evidence="8 9">
    <name type="scientific">Botryosphaeria dothidea</name>
    <dbReference type="NCBI Taxonomy" id="55169"/>
    <lineage>
        <taxon>Eukaryota</taxon>
        <taxon>Fungi</taxon>
        <taxon>Dikarya</taxon>
        <taxon>Ascomycota</taxon>
        <taxon>Pezizomycotina</taxon>
        <taxon>Dothideomycetes</taxon>
        <taxon>Dothideomycetes incertae sedis</taxon>
        <taxon>Botryosphaeriales</taxon>
        <taxon>Botryosphaeriaceae</taxon>
        <taxon>Botryosphaeria</taxon>
    </lineage>
</organism>
<dbReference type="PANTHER" id="PTHR13789">
    <property type="entry name" value="MONOOXYGENASE"/>
    <property type="match status" value="1"/>
</dbReference>
<evidence type="ECO:0000256" key="2">
    <source>
        <dbReference type="ARBA" id="ARBA00022630"/>
    </source>
</evidence>
<dbReference type="Pfam" id="PF01494">
    <property type="entry name" value="FAD_binding_3"/>
    <property type="match status" value="1"/>
</dbReference>
<dbReference type="GO" id="GO:0071949">
    <property type="term" value="F:FAD binding"/>
    <property type="evidence" value="ECO:0007669"/>
    <property type="project" value="InterPro"/>
</dbReference>
<evidence type="ECO:0000259" key="7">
    <source>
        <dbReference type="Pfam" id="PF01494"/>
    </source>
</evidence>
<feature type="domain" description="FAD-binding" evidence="7">
    <location>
        <begin position="4"/>
        <end position="348"/>
    </location>
</feature>
<protein>
    <recommendedName>
        <fullName evidence="7">FAD-binding domain-containing protein</fullName>
    </recommendedName>
</protein>
<evidence type="ECO:0000313" key="9">
    <source>
        <dbReference type="Proteomes" id="UP000572817"/>
    </source>
</evidence>
<dbReference type="PRINTS" id="PR00420">
    <property type="entry name" value="RNGMNOXGNASE"/>
</dbReference>
<dbReference type="Gene3D" id="3.50.50.60">
    <property type="entry name" value="FAD/NAD(P)-binding domain"/>
    <property type="match status" value="1"/>
</dbReference>
<accession>A0A8H4J051</accession>
<comment type="caution">
    <text evidence="8">The sequence shown here is derived from an EMBL/GenBank/DDBJ whole genome shotgun (WGS) entry which is preliminary data.</text>
</comment>
<name>A0A8H4J051_9PEZI</name>
<gene>
    <name evidence="8" type="ORF">GTA08_BOTSDO04152</name>
</gene>
<dbReference type="OrthoDB" id="16820at2759"/>
<dbReference type="Proteomes" id="UP000572817">
    <property type="component" value="Unassembled WGS sequence"/>
</dbReference>
<keyword evidence="3" id="KW-0274">FAD</keyword>
<dbReference type="EMBL" id="WWBZ02000022">
    <property type="protein sequence ID" value="KAF4308238.1"/>
    <property type="molecule type" value="Genomic_DNA"/>
</dbReference>
<evidence type="ECO:0000313" key="8">
    <source>
        <dbReference type="EMBL" id="KAF4308238.1"/>
    </source>
</evidence>
<proteinExistence type="inferred from homology"/>
<dbReference type="InterPro" id="IPR002938">
    <property type="entry name" value="FAD-bd"/>
</dbReference>
<keyword evidence="5" id="KW-0503">Monooxygenase</keyword>
<dbReference type="AlphaFoldDB" id="A0A8H4J051"/>
<keyword evidence="2" id="KW-0285">Flavoprotein</keyword>
<evidence type="ECO:0000256" key="5">
    <source>
        <dbReference type="ARBA" id="ARBA00023033"/>
    </source>
</evidence>
<dbReference type="InterPro" id="IPR036188">
    <property type="entry name" value="FAD/NAD-bd_sf"/>
</dbReference>